<dbReference type="CDD" id="cd00093">
    <property type="entry name" value="HTH_XRE"/>
    <property type="match status" value="1"/>
</dbReference>
<dbReference type="Pfam" id="PF01381">
    <property type="entry name" value="HTH_3"/>
    <property type="match status" value="1"/>
</dbReference>
<dbReference type="SUPFAM" id="SSF51182">
    <property type="entry name" value="RmlC-like cupins"/>
    <property type="match status" value="1"/>
</dbReference>
<dbReference type="PANTHER" id="PTHR46797:SF23">
    <property type="entry name" value="HTH-TYPE TRANSCRIPTIONAL REGULATOR SUTR"/>
    <property type="match status" value="1"/>
</dbReference>
<dbReference type="GO" id="GO:0003700">
    <property type="term" value="F:DNA-binding transcription factor activity"/>
    <property type="evidence" value="ECO:0007669"/>
    <property type="project" value="TreeGrafter"/>
</dbReference>
<reference evidence="5 6" key="1">
    <citation type="submission" date="2017-10" db="EMBL/GenBank/DDBJ databases">
        <title>Draft genome of two endophytic bacteria isolated from 'guarana' Paullinia cupana (Mart.) Ducke.</title>
        <authorList>
            <person name="Siqueira K.A."/>
            <person name="Liotti R.G."/>
            <person name="Mendes T.A."/>
            <person name="Soares M.A."/>
        </authorList>
    </citation>
    <scope>NUCLEOTIDE SEQUENCE [LARGE SCALE GENOMIC DNA]</scope>
    <source>
        <strain evidence="5 6">342</strain>
    </source>
</reference>
<organism evidence="5 6">
    <name type="scientific">Pantoea coffeiphila</name>
    <dbReference type="NCBI Taxonomy" id="1465635"/>
    <lineage>
        <taxon>Bacteria</taxon>
        <taxon>Pseudomonadati</taxon>
        <taxon>Pseudomonadota</taxon>
        <taxon>Gammaproteobacteria</taxon>
        <taxon>Enterobacterales</taxon>
        <taxon>Erwiniaceae</taxon>
        <taxon>Pantoea</taxon>
    </lineage>
</organism>
<dbReference type="InterPro" id="IPR001387">
    <property type="entry name" value="Cro/C1-type_HTH"/>
</dbReference>
<evidence type="ECO:0000256" key="1">
    <source>
        <dbReference type="ARBA" id="ARBA00023015"/>
    </source>
</evidence>
<name>A0A2S9ICL2_9GAMM</name>
<dbReference type="Gene3D" id="1.10.260.40">
    <property type="entry name" value="lambda repressor-like DNA-binding domains"/>
    <property type="match status" value="1"/>
</dbReference>
<comment type="caution">
    <text evidence="5">The sequence shown here is derived from an EMBL/GenBank/DDBJ whole genome shotgun (WGS) entry which is preliminary data.</text>
</comment>
<dbReference type="Gene3D" id="2.60.120.10">
    <property type="entry name" value="Jelly Rolls"/>
    <property type="match status" value="1"/>
</dbReference>
<dbReference type="PROSITE" id="PS50943">
    <property type="entry name" value="HTH_CROC1"/>
    <property type="match status" value="1"/>
</dbReference>
<dbReference type="GO" id="GO:0003677">
    <property type="term" value="F:DNA binding"/>
    <property type="evidence" value="ECO:0007669"/>
    <property type="project" value="UniProtKB-KW"/>
</dbReference>
<dbReference type="PANTHER" id="PTHR46797">
    <property type="entry name" value="HTH-TYPE TRANSCRIPTIONAL REGULATOR"/>
    <property type="match status" value="1"/>
</dbReference>
<dbReference type="RefSeq" id="WP_105592780.1">
    <property type="nucleotide sequence ID" value="NZ_PDET01000006.1"/>
</dbReference>
<sequence>MDDLQNHLAHTLKTQRGLRGWSLSQAAEVTGVSKAMLGQIERAESSPTIATLWKIATGFNLPFSLFIDAPDTPHDAPRQQKGLPAFRQPNLAMQVQTLFPFDAATGFEMLVIELAPGAVSESAPHEAGVIEHAIVIEGRLELRVADVWQVIATGDALRFEADRPHAYRNGGAQPVRFYNLIHYPHR</sequence>
<gene>
    <name evidence="5" type="ORF">CQW29_11000</name>
</gene>
<dbReference type="AlphaFoldDB" id="A0A2S9ICL2"/>
<keyword evidence="3" id="KW-0804">Transcription</keyword>
<dbReference type="EMBL" id="PDET01000006">
    <property type="protein sequence ID" value="PRD15525.1"/>
    <property type="molecule type" value="Genomic_DNA"/>
</dbReference>
<proteinExistence type="predicted"/>
<evidence type="ECO:0000313" key="6">
    <source>
        <dbReference type="Proteomes" id="UP000239181"/>
    </source>
</evidence>
<keyword evidence="2" id="KW-0238">DNA-binding</keyword>
<dbReference type="InterPro" id="IPR014710">
    <property type="entry name" value="RmlC-like_jellyroll"/>
</dbReference>
<keyword evidence="1" id="KW-0805">Transcription regulation</keyword>
<evidence type="ECO:0000313" key="5">
    <source>
        <dbReference type="EMBL" id="PRD15525.1"/>
    </source>
</evidence>
<dbReference type="GO" id="GO:0005829">
    <property type="term" value="C:cytosol"/>
    <property type="evidence" value="ECO:0007669"/>
    <property type="project" value="TreeGrafter"/>
</dbReference>
<dbReference type="InterPro" id="IPR011051">
    <property type="entry name" value="RmlC_Cupin_sf"/>
</dbReference>
<dbReference type="InterPro" id="IPR010982">
    <property type="entry name" value="Lambda_DNA-bd_dom_sf"/>
</dbReference>
<dbReference type="OrthoDB" id="9792093at2"/>
<feature type="domain" description="HTH cro/C1-type" evidence="4">
    <location>
        <begin position="12"/>
        <end position="66"/>
    </location>
</feature>
<accession>A0A2S9ICL2</accession>
<dbReference type="Proteomes" id="UP000239181">
    <property type="component" value="Unassembled WGS sequence"/>
</dbReference>
<evidence type="ECO:0000259" key="4">
    <source>
        <dbReference type="PROSITE" id="PS50943"/>
    </source>
</evidence>
<dbReference type="InterPro" id="IPR013096">
    <property type="entry name" value="Cupin_2"/>
</dbReference>
<keyword evidence="6" id="KW-1185">Reference proteome</keyword>
<evidence type="ECO:0000256" key="2">
    <source>
        <dbReference type="ARBA" id="ARBA00023125"/>
    </source>
</evidence>
<dbReference type="Pfam" id="PF07883">
    <property type="entry name" value="Cupin_2"/>
    <property type="match status" value="1"/>
</dbReference>
<dbReference type="SMART" id="SM00530">
    <property type="entry name" value="HTH_XRE"/>
    <property type="match status" value="1"/>
</dbReference>
<evidence type="ECO:0000256" key="3">
    <source>
        <dbReference type="ARBA" id="ARBA00023163"/>
    </source>
</evidence>
<dbReference type="CDD" id="cd02209">
    <property type="entry name" value="cupin_XRE_C"/>
    <property type="match status" value="1"/>
</dbReference>
<protein>
    <submittedName>
        <fullName evidence="5">XRE family transcriptional regulator</fullName>
    </submittedName>
</protein>
<dbReference type="InterPro" id="IPR050807">
    <property type="entry name" value="TransReg_Diox_bact_type"/>
</dbReference>
<dbReference type="SUPFAM" id="SSF47413">
    <property type="entry name" value="lambda repressor-like DNA-binding domains"/>
    <property type="match status" value="1"/>
</dbReference>